<keyword evidence="2" id="KW-1185">Reference proteome</keyword>
<evidence type="ECO:0000313" key="2">
    <source>
        <dbReference type="Proteomes" id="UP000734854"/>
    </source>
</evidence>
<gene>
    <name evidence="1" type="ORF">ZIOFF_015980</name>
</gene>
<dbReference type="Proteomes" id="UP000734854">
    <property type="component" value="Unassembled WGS sequence"/>
</dbReference>
<dbReference type="EMBL" id="JACMSC010000004">
    <property type="protein sequence ID" value="KAG6526006.1"/>
    <property type="molecule type" value="Genomic_DNA"/>
</dbReference>
<protein>
    <submittedName>
        <fullName evidence="1">Uncharacterized protein</fullName>
    </submittedName>
</protein>
<proteinExistence type="predicted"/>
<sequence length="169" mass="18284">MTSIEGLWASADAVEASSELSPPHPSAIVETPMVAVKSSRAANGSRDAIEIGATIEIEASTLTLPTDVATETPTLIIELQESPEATTRGPHVEERSKGSNPSLAKRLHTYEMEVMPGLGFFDISENMISVALKVQLYLRDEILAKDRLGYQLSEAKEKKAKTAYELKVA</sequence>
<reference evidence="1 2" key="1">
    <citation type="submission" date="2020-08" db="EMBL/GenBank/DDBJ databases">
        <title>Plant Genome Project.</title>
        <authorList>
            <person name="Zhang R.-G."/>
        </authorList>
    </citation>
    <scope>NUCLEOTIDE SEQUENCE [LARGE SCALE GENOMIC DNA]</scope>
    <source>
        <tissue evidence="1">Rhizome</tissue>
    </source>
</reference>
<accession>A0A8J5LWY7</accession>
<name>A0A8J5LWY7_ZINOF</name>
<evidence type="ECO:0000313" key="1">
    <source>
        <dbReference type="EMBL" id="KAG6526006.1"/>
    </source>
</evidence>
<comment type="caution">
    <text evidence="1">The sequence shown here is derived from an EMBL/GenBank/DDBJ whole genome shotgun (WGS) entry which is preliminary data.</text>
</comment>
<organism evidence="1 2">
    <name type="scientific">Zingiber officinale</name>
    <name type="common">Ginger</name>
    <name type="synonym">Amomum zingiber</name>
    <dbReference type="NCBI Taxonomy" id="94328"/>
    <lineage>
        <taxon>Eukaryota</taxon>
        <taxon>Viridiplantae</taxon>
        <taxon>Streptophyta</taxon>
        <taxon>Embryophyta</taxon>
        <taxon>Tracheophyta</taxon>
        <taxon>Spermatophyta</taxon>
        <taxon>Magnoliopsida</taxon>
        <taxon>Liliopsida</taxon>
        <taxon>Zingiberales</taxon>
        <taxon>Zingiberaceae</taxon>
        <taxon>Zingiber</taxon>
    </lineage>
</organism>
<dbReference type="AlphaFoldDB" id="A0A8J5LWY7"/>